<keyword evidence="3" id="KW-1185">Reference proteome</keyword>
<gene>
    <name evidence="2" type="ORF">E6C64_07710</name>
    <name evidence="1" type="ORF">E6C64_08565</name>
</gene>
<dbReference type="Proteomes" id="UP000309133">
    <property type="component" value="Unassembled WGS sequence"/>
</dbReference>
<evidence type="ECO:0000313" key="3">
    <source>
        <dbReference type="Proteomes" id="UP000309133"/>
    </source>
</evidence>
<evidence type="ECO:0000313" key="2">
    <source>
        <dbReference type="EMBL" id="THG31920.1"/>
    </source>
</evidence>
<sequence>MKKIIEDIGQDLTDAAFDRFKRGDVLRFRNAEGRMTEFKIIYLNKRMRSCKVRQVITFLPSDLGGTVTERDAE</sequence>
<protein>
    <submittedName>
        <fullName evidence="2">Uncharacterized protein</fullName>
    </submittedName>
</protein>
<comment type="caution">
    <text evidence="2">The sequence shown here is derived from an EMBL/GenBank/DDBJ whole genome shotgun (WGS) entry which is preliminary data.</text>
</comment>
<name>A0A4S4FN03_9MICO</name>
<dbReference type="EMBL" id="SSSM01000004">
    <property type="protein sequence ID" value="THG30683.1"/>
    <property type="molecule type" value="Genomic_DNA"/>
</dbReference>
<accession>A0A4S4FN03</accession>
<dbReference type="EMBL" id="SSSM01000003">
    <property type="protein sequence ID" value="THG31920.1"/>
    <property type="molecule type" value="Genomic_DNA"/>
</dbReference>
<dbReference type="AlphaFoldDB" id="A0A4S4FN03"/>
<organism evidence="2 3">
    <name type="scientific">Naasia lichenicola</name>
    <dbReference type="NCBI Taxonomy" id="2565933"/>
    <lineage>
        <taxon>Bacteria</taxon>
        <taxon>Bacillati</taxon>
        <taxon>Actinomycetota</taxon>
        <taxon>Actinomycetes</taxon>
        <taxon>Micrococcales</taxon>
        <taxon>Microbacteriaceae</taxon>
        <taxon>Naasia</taxon>
    </lineage>
</organism>
<evidence type="ECO:0000313" key="1">
    <source>
        <dbReference type="EMBL" id="THG30683.1"/>
    </source>
</evidence>
<proteinExistence type="predicted"/>
<dbReference type="RefSeq" id="WP_136427040.1">
    <property type="nucleotide sequence ID" value="NZ_SSSM01000003.1"/>
</dbReference>
<reference evidence="2 3" key="1">
    <citation type="submission" date="2019-04" db="EMBL/GenBank/DDBJ databases">
        <authorList>
            <person name="Jiang L."/>
        </authorList>
    </citation>
    <scope>NUCLEOTIDE SEQUENCE [LARGE SCALE GENOMIC DNA]</scope>
    <source>
        <strain evidence="2 3">YIM 131853</strain>
    </source>
</reference>